<dbReference type="EMBL" id="MU001794">
    <property type="protein sequence ID" value="KAF2797970.1"/>
    <property type="molecule type" value="Genomic_DNA"/>
</dbReference>
<reference evidence="2" key="1">
    <citation type="journal article" date="2020" name="Stud. Mycol.">
        <title>101 Dothideomycetes genomes: a test case for predicting lifestyles and emergence of pathogens.</title>
        <authorList>
            <person name="Haridas S."/>
            <person name="Albert R."/>
            <person name="Binder M."/>
            <person name="Bloem J."/>
            <person name="Labutti K."/>
            <person name="Salamov A."/>
            <person name="Andreopoulos B."/>
            <person name="Baker S."/>
            <person name="Barry K."/>
            <person name="Bills G."/>
            <person name="Bluhm B."/>
            <person name="Cannon C."/>
            <person name="Castanera R."/>
            <person name="Culley D."/>
            <person name="Daum C."/>
            <person name="Ezra D."/>
            <person name="Gonzalez J."/>
            <person name="Henrissat B."/>
            <person name="Kuo A."/>
            <person name="Liang C."/>
            <person name="Lipzen A."/>
            <person name="Lutzoni F."/>
            <person name="Magnuson J."/>
            <person name="Mondo S."/>
            <person name="Nolan M."/>
            <person name="Ohm R."/>
            <person name="Pangilinan J."/>
            <person name="Park H.-J."/>
            <person name="Ramirez L."/>
            <person name="Alfaro M."/>
            <person name="Sun H."/>
            <person name="Tritt A."/>
            <person name="Yoshinaga Y."/>
            <person name="Zwiers L.-H."/>
            <person name="Turgeon B."/>
            <person name="Goodwin S."/>
            <person name="Spatafora J."/>
            <person name="Crous P."/>
            <person name="Grigoriev I."/>
        </authorList>
    </citation>
    <scope>NUCLEOTIDE SEQUENCE</scope>
    <source>
        <strain evidence="2">CBS 109.77</strain>
    </source>
</reference>
<name>A0A6A6XNB1_9PLEO</name>
<feature type="compositionally biased region" description="Low complexity" evidence="1">
    <location>
        <begin position="1"/>
        <end position="14"/>
    </location>
</feature>
<accession>A0A6A6XNB1</accession>
<dbReference type="Proteomes" id="UP000799757">
    <property type="component" value="Unassembled WGS sequence"/>
</dbReference>
<gene>
    <name evidence="2" type="ORF">K505DRAFT_396495</name>
</gene>
<feature type="compositionally biased region" description="Polar residues" evidence="1">
    <location>
        <begin position="86"/>
        <end position="100"/>
    </location>
</feature>
<feature type="region of interest" description="Disordered" evidence="1">
    <location>
        <begin position="1"/>
        <end position="147"/>
    </location>
</feature>
<evidence type="ECO:0000313" key="2">
    <source>
        <dbReference type="EMBL" id="KAF2797970.1"/>
    </source>
</evidence>
<organism evidence="2 3">
    <name type="scientific">Melanomma pulvis-pyrius CBS 109.77</name>
    <dbReference type="NCBI Taxonomy" id="1314802"/>
    <lineage>
        <taxon>Eukaryota</taxon>
        <taxon>Fungi</taxon>
        <taxon>Dikarya</taxon>
        <taxon>Ascomycota</taxon>
        <taxon>Pezizomycotina</taxon>
        <taxon>Dothideomycetes</taxon>
        <taxon>Pleosporomycetidae</taxon>
        <taxon>Pleosporales</taxon>
        <taxon>Melanommataceae</taxon>
        <taxon>Melanomma</taxon>
    </lineage>
</organism>
<feature type="compositionally biased region" description="Basic residues" evidence="1">
    <location>
        <begin position="59"/>
        <end position="68"/>
    </location>
</feature>
<evidence type="ECO:0000256" key="1">
    <source>
        <dbReference type="SAM" id="MobiDB-lite"/>
    </source>
</evidence>
<protein>
    <submittedName>
        <fullName evidence="2">Uncharacterized protein</fullName>
    </submittedName>
</protein>
<evidence type="ECO:0000313" key="3">
    <source>
        <dbReference type="Proteomes" id="UP000799757"/>
    </source>
</evidence>
<proteinExistence type="predicted"/>
<dbReference type="AlphaFoldDB" id="A0A6A6XNB1"/>
<sequence length="147" mass="15663">MPLPSSLLTPLPARLPRRRKSPTSRTPLRPNPAAATSSTRGSKRDFPKSSATQKTRYNDRRRNRKPWVRPRPSEASAGPSPLDVYLTSTPSASTNYQANPSIPAHSAPSGASTGFLPLVPESSGCSSSLAAANEDGVAQEGAEKWLI</sequence>
<keyword evidence="3" id="KW-1185">Reference proteome</keyword>